<keyword evidence="13" id="KW-1185">Reference proteome</keyword>
<dbReference type="GO" id="GO:0034236">
    <property type="term" value="F:protein kinase A catalytic subunit binding"/>
    <property type="evidence" value="ECO:0007669"/>
    <property type="project" value="TreeGrafter"/>
</dbReference>
<dbReference type="OMA" id="MPYERSK"/>
<proteinExistence type="inferred from homology"/>
<feature type="compositionally biased region" description="Polar residues" evidence="10">
    <location>
        <begin position="71"/>
        <end position="83"/>
    </location>
</feature>
<dbReference type="AlphaFoldDB" id="J7RPN6"/>
<dbReference type="RefSeq" id="XP_022465943.1">
    <property type="nucleotide sequence ID" value="XM_022609558.1"/>
</dbReference>
<dbReference type="GO" id="GO:0046827">
    <property type="term" value="P:positive regulation of protein export from nucleus"/>
    <property type="evidence" value="ECO:0007669"/>
    <property type="project" value="EnsemblFungi"/>
</dbReference>
<dbReference type="GO" id="GO:0005634">
    <property type="term" value="C:nucleus"/>
    <property type="evidence" value="ECO:0007669"/>
    <property type="project" value="EnsemblFungi"/>
</dbReference>
<dbReference type="CDD" id="cd12098">
    <property type="entry name" value="DD_R_ScPKA-like"/>
    <property type="match status" value="1"/>
</dbReference>
<feature type="binding site" evidence="9">
    <location>
        <position position="424"/>
    </location>
    <ligand>
        <name>3',5'-cyclic AMP</name>
        <dbReference type="ChEBI" id="CHEBI:58165"/>
        <label>2</label>
    </ligand>
</feature>
<dbReference type="GO" id="GO:0042149">
    <property type="term" value="P:cellular response to glucose starvation"/>
    <property type="evidence" value="ECO:0007669"/>
    <property type="project" value="EnsemblFungi"/>
</dbReference>
<dbReference type="SMART" id="SM00100">
    <property type="entry name" value="cNMP"/>
    <property type="match status" value="2"/>
</dbReference>
<dbReference type="InterPro" id="IPR018488">
    <property type="entry name" value="cNMP-bd_CS"/>
</dbReference>
<accession>J7RPN6</accession>
<dbReference type="Pfam" id="PF00027">
    <property type="entry name" value="cNMP_binding"/>
    <property type="match status" value="2"/>
</dbReference>
<evidence type="ECO:0000256" key="6">
    <source>
        <dbReference type="ARBA" id="ARBA00022741"/>
    </source>
</evidence>
<evidence type="ECO:0000256" key="5">
    <source>
        <dbReference type="ARBA" id="ARBA00022737"/>
    </source>
</evidence>
<dbReference type="EMBL" id="HE978321">
    <property type="protein sequence ID" value="CCK71698.1"/>
    <property type="molecule type" value="Genomic_DNA"/>
</dbReference>
<evidence type="ECO:0000256" key="2">
    <source>
        <dbReference type="ARBA" id="ARBA00020355"/>
    </source>
</evidence>
<dbReference type="HOGENOM" id="CLU_018310_0_1_1"/>
<dbReference type="GO" id="GO:0042802">
    <property type="term" value="F:identical protein binding"/>
    <property type="evidence" value="ECO:0007669"/>
    <property type="project" value="EnsemblFungi"/>
</dbReference>
<dbReference type="InterPro" id="IPR014710">
    <property type="entry name" value="RmlC-like_jellyroll"/>
</dbReference>
<dbReference type="KEGG" id="kng:KNAG_0H02830"/>
<gene>
    <name evidence="12" type="primary">KNAG0H02830</name>
    <name evidence="12" type="ordered locus">KNAG_0H02830</name>
</gene>
<evidence type="ECO:0000313" key="12">
    <source>
        <dbReference type="EMBL" id="CCK71698.1"/>
    </source>
</evidence>
<keyword evidence="5" id="KW-0677">Repeat</keyword>
<evidence type="ECO:0000259" key="11">
    <source>
        <dbReference type="PROSITE" id="PS50042"/>
    </source>
</evidence>
<dbReference type="PRINTS" id="PR00103">
    <property type="entry name" value="CAMPKINASE"/>
</dbReference>
<feature type="compositionally biased region" description="Gly residues" evidence="10">
    <location>
        <begin position="122"/>
        <end position="135"/>
    </location>
</feature>
<feature type="domain" description="Cyclic nucleotide-binding" evidence="11">
    <location>
        <begin position="349"/>
        <end position="456"/>
    </location>
</feature>
<dbReference type="Gene3D" id="2.60.120.10">
    <property type="entry name" value="Jelly Rolls"/>
    <property type="match status" value="2"/>
</dbReference>
<reference evidence="13" key="2">
    <citation type="submission" date="2012-08" db="EMBL/GenBank/DDBJ databases">
        <title>Genome sequence of Kazachstania naganishii.</title>
        <authorList>
            <person name="Gordon J.L."/>
            <person name="Armisen D."/>
            <person name="Proux-Wera E."/>
            <person name="OhEigeartaigh S.S."/>
            <person name="Byrne K.P."/>
            <person name="Wolfe K.H."/>
        </authorList>
    </citation>
    <scope>NUCLEOTIDE SEQUENCE [LARGE SCALE GENOMIC DNA]</scope>
    <source>
        <strain evidence="13">ATCC MYA-139 / BCRC 22969 / CBS 8797 / CCRC 22969 / KCTC 17520 / NBRC 10181 / NCYC 3082</strain>
    </source>
</reference>
<feature type="region of interest" description="Disordered" evidence="10">
    <location>
        <begin position="91"/>
        <end position="180"/>
    </location>
</feature>
<evidence type="ECO:0000256" key="1">
    <source>
        <dbReference type="ARBA" id="ARBA00005753"/>
    </source>
</evidence>
<comment type="subunit">
    <text evidence="8">Tetramer, composed of 2 regulatory (R) and 2 catalytic (C) subunits. In the presence of cAMP it dissociates into 2 active monomeric C subunits and an R dimer.</text>
</comment>
<evidence type="ECO:0000256" key="8">
    <source>
        <dbReference type="PIRNR" id="PIRNR000548"/>
    </source>
</evidence>
<dbReference type="Pfam" id="PF02197">
    <property type="entry name" value="RIIa"/>
    <property type="match status" value="1"/>
</dbReference>
<dbReference type="CDD" id="cd00038">
    <property type="entry name" value="CAP_ED"/>
    <property type="match status" value="2"/>
</dbReference>
<dbReference type="FunFam" id="2.60.120.10:FF:000118">
    <property type="entry name" value="cAMP-dependent protein kinase regulatory subunit"/>
    <property type="match status" value="1"/>
</dbReference>
<dbReference type="PIRSF" id="PIRSF000548">
    <property type="entry name" value="PK_regulatory"/>
    <property type="match status" value="1"/>
</dbReference>
<dbReference type="GO" id="GO:0046580">
    <property type="term" value="P:negative regulation of Ras protein signal transduction"/>
    <property type="evidence" value="ECO:0007669"/>
    <property type="project" value="EnsemblFungi"/>
</dbReference>
<keyword evidence="4 8" id="KW-0116">cAMP-binding</keyword>
<feature type="binding site" evidence="9">
    <location>
        <position position="305"/>
    </location>
    <ligand>
        <name>3',5'-cyclic AMP</name>
        <dbReference type="ChEBI" id="CHEBI:58165"/>
        <label>1</label>
    </ligand>
</feature>
<dbReference type="FunFam" id="2.60.120.10:FF:000039">
    <property type="entry name" value="cAMP-dependent protein kinase regulatory subunit"/>
    <property type="match status" value="1"/>
</dbReference>
<dbReference type="InterPro" id="IPR050503">
    <property type="entry name" value="cAMP-dep_PK_reg_su-like"/>
</dbReference>
<feature type="region of interest" description="Disordered" evidence="10">
    <location>
        <begin position="65"/>
        <end position="84"/>
    </location>
</feature>
<dbReference type="PROSITE" id="PS00889">
    <property type="entry name" value="CNMP_BINDING_2"/>
    <property type="match status" value="2"/>
</dbReference>
<feature type="domain" description="Cyclic nucleotide-binding" evidence="11">
    <location>
        <begin position="231"/>
        <end position="346"/>
    </location>
</feature>
<evidence type="ECO:0000256" key="7">
    <source>
        <dbReference type="ARBA" id="ARBA00023149"/>
    </source>
</evidence>
<comment type="similarity">
    <text evidence="1 8">Belongs to the cAMP-dependent kinase regulatory chain family.</text>
</comment>
<feature type="binding site" evidence="9">
    <location>
        <position position="415"/>
    </location>
    <ligand>
        <name>3',5'-cyclic AMP</name>
        <dbReference type="ChEBI" id="CHEBI:58165"/>
        <label>2</label>
    </ligand>
</feature>
<dbReference type="GO" id="GO:0005829">
    <property type="term" value="C:cytosol"/>
    <property type="evidence" value="ECO:0007669"/>
    <property type="project" value="TreeGrafter"/>
</dbReference>
<evidence type="ECO:0000256" key="10">
    <source>
        <dbReference type="SAM" id="MobiDB-lite"/>
    </source>
</evidence>
<dbReference type="InterPro" id="IPR000595">
    <property type="entry name" value="cNMP-bd_dom"/>
</dbReference>
<dbReference type="InterPro" id="IPR018490">
    <property type="entry name" value="cNMP-bd_dom_sf"/>
</dbReference>
<name>J7RPN6_HUIN7</name>
<dbReference type="GO" id="GO:0097271">
    <property type="term" value="P:protein localization to bud neck"/>
    <property type="evidence" value="ECO:0007669"/>
    <property type="project" value="EnsemblFungi"/>
</dbReference>
<dbReference type="GeneID" id="34527430"/>
<dbReference type="eggNOG" id="KOG1113">
    <property type="taxonomic scope" value="Eukaryota"/>
</dbReference>
<dbReference type="GO" id="GO:0045944">
    <property type="term" value="P:positive regulation of transcription by RNA polymerase II"/>
    <property type="evidence" value="ECO:0007669"/>
    <property type="project" value="EnsemblFungi"/>
</dbReference>
<reference evidence="12 13" key="1">
    <citation type="journal article" date="2011" name="Proc. Natl. Acad. Sci. U.S.A.">
        <title>Evolutionary erosion of yeast sex chromosomes by mating-type switching accidents.</title>
        <authorList>
            <person name="Gordon J.L."/>
            <person name="Armisen D."/>
            <person name="Proux-Wera E."/>
            <person name="Oheigeartaigh S.S."/>
            <person name="Byrne K.P."/>
            <person name="Wolfe K.H."/>
        </authorList>
    </citation>
    <scope>NUCLEOTIDE SEQUENCE [LARGE SCALE GENOMIC DNA]</scope>
    <source>
        <strain evidence="13">ATCC MYA-139 / BCRC 22969 / CBS 8797 / CCRC 22969 / KCTC 17520 / NBRC 10181 / NCYC 3082</strain>
    </source>
</reference>
<dbReference type="PROSITE" id="PS00888">
    <property type="entry name" value="CNMP_BINDING_1"/>
    <property type="match status" value="2"/>
</dbReference>
<dbReference type="PROSITE" id="PS50042">
    <property type="entry name" value="CNMP_BINDING_3"/>
    <property type="match status" value="2"/>
</dbReference>
<dbReference type="GO" id="GO:0005886">
    <property type="term" value="C:plasma membrane"/>
    <property type="evidence" value="ECO:0007669"/>
    <property type="project" value="EnsemblFungi"/>
</dbReference>
<keyword evidence="6 8" id="KW-0547">Nucleotide-binding</keyword>
<dbReference type="GO" id="GO:0010603">
    <property type="term" value="P:regulation of cytoplasmic mRNA processing body assembly"/>
    <property type="evidence" value="ECO:0007669"/>
    <property type="project" value="EnsemblFungi"/>
</dbReference>
<dbReference type="InterPro" id="IPR003117">
    <property type="entry name" value="cAMP_dep_PK_reg_su_I/II_a/b"/>
</dbReference>
<keyword evidence="3" id="KW-0597">Phosphoprotein</keyword>
<dbReference type="SMART" id="SM00394">
    <property type="entry name" value="RIIa"/>
    <property type="match status" value="1"/>
</dbReference>
<feature type="binding site" evidence="9">
    <location>
        <position position="296"/>
    </location>
    <ligand>
        <name>3',5'-cyclic AMP</name>
        <dbReference type="ChEBI" id="CHEBI:58165"/>
        <label>1</label>
    </ligand>
</feature>
<dbReference type="GO" id="GO:0005952">
    <property type="term" value="C:cAMP-dependent protein kinase complex"/>
    <property type="evidence" value="ECO:0007669"/>
    <property type="project" value="EnsemblFungi"/>
</dbReference>
<sequence length="469" mass="51653">MAGSQEQQQELELFKAEATRENPEDFVQFGANYFNKRLEVQRAFVKRQEKLALSKNIVLFPRRAGGGAGSLSHSNSGSATSLAEESARGASVSFKSPFQDNDPKAKEDVSASPSATDLKSGSSGGGGGLFKGGFDIGKDASGGDSRKRVNSPLDPASMTQKRQNSPPPADAHPVPQQQQQRPIAFNADRRTSVSGETLHPNLFDDWVPEHYKEKSSEQLHRLEKSIGKNFLFNKLDADSKRLVINCLEEKHVAKDAIIIKQGEEGDYFYIVENGTVEFYVGDHRVSTSGPGSSFGELALMYNNPRAATVVATSDCILWALDRLTFRKILLGNSFKKRVMYDDLLKSIPVLKSLTTYERSKLADALDTQIFEPGSTIIREGESGENFYLIEYGEVEVSKKGEGVVNTLHKGDYFGEIALLKDIPRQATIRTTKRTKVASLGKSGFERLLGPALDVLKLNDPTRKQPTEKK</sequence>
<dbReference type="InterPro" id="IPR012198">
    <property type="entry name" value="cAMP_dep_PK_reg_su"/>
</dbReference>
<dbReference type="GO" id="GO:0007189">
    <property type="term" value="P:adenylate cyclase-activating G protein-coupled receptor signaling pathway"/>
    <property type="evidence" value="ECO:0007669"/>
    <property type="project" value="EnsemblFungi"/>
</dbReference>
<dbReference type="STRING" id="1071383.J7RPN6"/>
<dbReference type="GO" id="GO:0006995">
    <property type="term" value="P:cellular response to nitrogen starvation"/>
    <property type="evidence" value="ECO:0007669"/>
    <property type="project" value="EnsemblFungi"/>
</dbReference>
<protein>
    <recommendedName>
        <fullName evidence="2 8">cAMP-dependent protein kinase regulatory subunit</fullName>
    </recommendedName>
</protein>
<evidence type="ECO:0000256" key="3">
    <source>
        <dbReference type="ARBA" id="ARBA00022553"/>
    </source>
</evidence>
<evidence type="ECO:0000313" key="13">
    <source>
        <dbReference type="Proteomes" id="UP000006310"/>
    </source>
</evidence>
<dbReference type="Proteomes" id="UP000006310">
    <property type="component" value="Chromosome 8"/>
</dbReference>
<evidence type="ECO:0000256" key="9">
    <source>
        <dbReference type="PIRSR" id="PIRSR000548-1"/>
    </source>
</evidence>
<dbReference type="GO" id="GO:0004862">
    <property type="term" value="F:cAMP-dependent protein kinase inhibitor activity"/>
    <property type="evidence" value="ECO:0007669"/>
    <property type="project" value="EnsemblFungi"/>
</dbReference>
<dbReference type="OrthoDB" id="417078at2759"/>
<dbReference type="SUPFAM" id="SSF51206">
    <property type="entry name" value="cAMP-binding domain-like"/>
    <property type="match status" value="2"/>
</dbReference>
<keyword evidence="7 8" id="KW-0114">cAMP</keyword>
<dbReference type="GO" id="GO:0000785">
    <property type="term" value="C:chromatin"/>
    <property type="evidence" value="ECO:0007669"/>
    <property type="project" value="EnsemblFungi"/>
</dbReference>
<organism evidence="12 13">
    <name type="scientific">Huiozyma naganishii (strain ATCC MYA-139 / BCRC 22969 / CBS 8797 / KCTC 17520 / NBRC 10181 / NCYC 3082 / Yp74L-3)</name>
    <name type="common">Yeast</name>
    <name type="synonym">Kazachstania naganishii</name>
    <dbReference type="NCBI Taxonomy" id="1071383"/>
    <lineage>
        <taxon>Eukaryota</taxon>
        <taxon>Fungi</taxon>
        <taxon>Dikarya</taxon>
        <taxon>Ascomycota</taxon>
        <taxon>Saccharomycotina</taxon>
        <taxon>Saccharomycetes</taxon>
        <taxon>Saccharomycetales</taxon>
        <taxon>Saccharomycetaceae</taxon>
        <taxon>Huiozyma</taxon>
    </lineage>
</organism>
<dbReference type="PANTHER" id="PTHR11635">
    <property type="entry name" value="CAMP-DEPENDENT PROTEIN KINASE REGULATORY CHAIN"/>
    <property type="match status" value="1"/>
</dbReference>
<evidence type="ECO:0000256" key="4">
    <source>
        <dbReference type="ARBA" id="ARBA00022566"/>
    </source>
</evidence>
<dbReference type="PANTHER" id="PTHR11635:SF152">
    <property type="entry name" value="CAMP-DEPENDENT PROTEIN KINASE TYPE I REGULATORY SUBUNIT-RELATED"/>
    <property type="match status" value="1"/>
</dbReference>
<dbReference type="GO" id="GO:0030552">
    <property type="term" value="F:cAMP binding"/>
    <property type="evidence" value="ECO:0007669"/>
    <property type="project" value="UniProtKB-KW"/>
</dbReference>